<comment type="caution">
    <text evidence="4">The sequence shown here is derived from an EMBL/GenBank/DDBJ whole genome shotgun (WGS) entry which is preliminary data.</text>
</comment>
<dbReference type="Proteomes" id="UP000778951">
    <property type="component" value="Unassembled WGS sequence"/>
</dbReference>
<evidence type="ECO:0000259" key="3">
    <source>
        <dbReference type="Pfam" id="PF02638"/>
    </source>
</evidence>
<feature type="domain" description="Glycosyl hydrolase-like 10" evidence="3">
    <location>
        <begin position="85"/>
        <end position="446"/>
    </location>
</feature>
<dbReference type="Pfam" id="PF02638">
    <property type="entry name" value="GHL10"/>
    <property type="match status" value="1"/>
</dbReference>
<evidence type="ECO:0000313" key="4">
    <source>
        <dbReference type="EMBL" id="NIZ69016.1"/>
    </source>
</evidence>
<reference evidence="4" key="1">
    <citation type="submission" date="2020-03" db="EMBL/GenBank/DDBJ databases">
        <title>Spirochaetal bacteria isolated from arthropods constitute a novel genus Entomospira genus novum within the order Spirochaetales.</title>
        <authorList>
            <person name="Grana-Miraglia L."/>
            <person name="Sikutova S."/>
            <person name="Fingerle V."/>
            <person name="Sing A."/>
            <person name="Castillo-Ramirez S."/>
            <person name="Margos G."/>
            <person name="Rudolf I."/>
        </authorList>
    </citation>
    <scope>NUCLEOTIDE SEQUENCE</scope>
    <source>
        <strain evidence="4">BR149</strain>
    </source>
</reference>
<dbReference type="InterPro" id="IPR003790">
    <property type="entry name" value="GHL10"/>
</dbReference>
<evidence type="ECO:0000256" key="2">
    <source>
        <dbReference type="SAM" id="SignalP"/>
    </source>
</evidence>
<evidence type="ECO:0000313" key="5">
    <source>
        <dbReference type="Proteomes" id="UP000778951"/>
    </source>
</evidence>
<dbReference type="RefSeq" id="WP_167695120.1">
    <property type="nucleotide sequence ID" value="NZ_CP118181.1"/>
</dbReference>
<accession>A0A968GFT6</accession>
<dbReference type="Gene3D" id="3.20.20.80">
    <property type="entry name" value="Glycosidases"/>
    <property type="match status" value="1"/>
</dbReference>
<dbReference type="AlphaFoldDB" id="A0A968GFT6"/>
<organism evidence="4 5">
    <name type="scientific">Entomospira culicis</name>
    <dbReference type="NCBI Taxonomy" id="2719989"/>
    <lineage>
        <taxon>Bacteria</taxon>
        <taxon>Pseudomonadati</taxon>
        <taxon>Spirochaetota</taxon>
        <taxon>Spirochaetia</taxon>
        <taxon>Spirochaetales</taxon>
        <taxon>Spirochaetaceae</taxon>
        <taxon>Entomospira</taxon>
    </lineage>
</organism>
<feature type="signal peptide" evidence="2">
    <location>
        <begin position="1"/>
        <end position="27"/>
    </location>
</feature>
<dbReference type="PANTHER" id="PTHR43405:SF1">
    <property type="entry name" value="GLYCOSYL HYDROLASE DIGH"/>
    <property type="match status" value="1"/>
</dbReference>
<name>A0A968GFT6_9SPIO</name>
<keyword evidence="5" id="KW-1185">Reference proteome</keyword>
<dbReference type="PROSITE" id="PS51257">
    <property type="entry name" value="PROKAR_LIPOPROTEIN"/>
    <property type="match status" value="1"/>
</dbReference>
<protein>
    <submittedName>
        <fullName evidence="4">Family 10 glycosylhydrolase</fullName>
    </submittedName>
</protein>
<evidence type="ECO:0000256" key="1">
    <source>
        <dbReference type="ARBA" id="ARBA00022729"/>
    </source>
</evidence>
<dbReference type="PANTHER" id="PTHR43405">
    <property type="entry name" value="GLYCOSYL HYDROLASE DIGH"/>
    <property type="match status" value="1"/>
</dbReference>
<dbReference type="SUPFAM" id="SSF51445">
    <property type="entry name" value="(Trans)glycosidases"/>
    <property type="match status" value="1"/>
</dbReference>
<dbReference type="InterPro" id="IPR052177">
    <property type="entry name" value="Divisome_Glycosyl_Hydrolase"/>
</dbReference>
<feature type="chain" id="PRO_5037857853" evidence="2">
    <location>
        <begin position="28"/>
        <end position="605"/>
    </location>
</feature>
<gene>
    <name evidence="4" type="ORF">HCT48_02135</name>
</gene>
<dbReference type="EMBL" id="JAATLM010000001">
    <property type="protein sequence ID" value="NIZ69016.1"/>
    <property type="molecule type" value="Genomic_DNA"/>
</dbReference>
<keyword evidence="1 2" id="KW-0732">Signal</keyword>
<dbReference type="InterPro" id="IPR017853">
    <property type="entry name" value="GH"/>
</dbReference>
<proteinExistence type="predicted"/>
<sequence length="605" mass="69979">MQSFHLKRLTLLTLALAFVASCGSVDNAEKKAKPKKEELDELYTFEGLADDFSLIFSNSKIRVDSSEPGSTVRVVRNYEEPKEMMRATWIATVAQLHYPRKNANGTPRLALTELQSDWLAILANAQSLNLNTIIFQVSPTLDAFYASKHRPWSAMINPQNRQGVAPEWAGRFDLIEWMIEETHQRGMEFHAWFNPYRVTADTRMHQATASDPLAHILNQLDTNNFARQHPDAAYLFVDNKVYLDPGSAKTQAHIQAVIGEFIARYDVDAIHFDDYFYPYPVWVNGEKVSFRNTTLDHDNFRDNPRNFRFSEQTQSPRYQQEVEKWRKDNNDQMVKHVANVIAQHNATTGKAVQWGISPFGVWEHFDIDRRGTFTRIYASSSRRDIYADTLKWAQEETIDYIIPQVYWHFESTVAPYSTITYWWQHALRKSRTQLIIGHPNFKTNQEWENYHEITNQLRYNARFPKIQGSAFFSYNDLVPAQGTSRAAIIRNKEIQALGEHMQTITPNPPRPWLDQKETLPLQNLQFNARDKLITFQDALDNDSRFYLVYGVKGMEKTLLLMVGRNKKSIAQSLSLRNINLDGYETLSISIKDFAGVEGLSQSMNL</sequence>